<organism evidence="2 3">
    <name type="scientific">Komarekiella delphini-convector SJRDD-AB1</name>
    <dbReference type="NCBI Taxonomy" id="2593771"/>
    <lineage>
        <taxon>Bacteria</taxon>
        <taxon>Bacillati</taxon>
        <taxon>Cyanobacteriota</taxon>
        <taxon>Cyanophyceae</taxon>
        <taxon>Nostocales</taxon>
        <taxon>Nostocaceae</taxon>
        <taxon>Komarekiella</taxon>
        <taxon>Komarekiella delphini-convector</taxon>
    </lineage>
</organism>
<evidence type="ECO:0000313" key="3">
    <source>
        <dbReference type="Proteomes" id="UP001165986"/>
    </source>
</evidence>
<feature type="transmembrane region" description="Helical" evidence="1">
    <location>
        <begin position="46"/>
        <end position="66"/>
    </location>
</feature>
<feature type="transmembrane region" description="Helical" evidence="1">
    <location>
        <begin position="106"/>
        <end position="127"/>
    </location>
</feature>
<accession>A0AA40VSF1</accession>
<dbReference type="EMBL" id="VJXY01000016">
    <property type="protein sequence ID" value="MBD6617326.1"/>
    <property type="molecule type" value="Genomic_DNA"/>
</dbReference>
<comment type="caution">
    <text evidence="2">The sequence shown here is derived from an EMBL/GenBank/DDBJ whole genome shotgun (WGS) entry which is preliminary data.</text>
</comment>
<gene>
    <name evidence="2" type="ORF">FNW02_16200</name>
</gene>
<reference evidence="2" key="1">
    <citation type="submission" date="2019-07" db="EMBL/GenBank/DDBJ databases">
        <title>Toxilogical consequences of a new and cryptic species of cyanobacteria (Komarekiella delphini-convector) recovered from the epidermis of a bottlenose dolphin and 1500 ft. in the air.</title>
        <authorList>
            <person name="Brown A.O."/>
            <person name="Dvorak P."/>
            <person name="Villanueva C.D."/>
            <person name="Foss A.J."/>
            <person name="Garvey A.D."/>
            <person name="Gibson Q.A."/>
            <person name="Johansen J.R."/>
            <person name="Casamatta D.A."/>
        </authorList>
    </citation>
    <scope>NUCLEOTIDE SEQUENCE</scope>
    <source>
        <strain evidence="2">SJRDD-AB1</strain>
    </source>
</reference>
<keyword evidence="1" id="KW-1133">Transmembrane helix</keyword>
<name>A0AA40VSF1_9NOST</name>
<dbReference type="AlphaFoldDB" id="A0AA40VSF1"/>
<keyword evidence="1" id="KW-0472">Membrane</keyword>
<keyword evidence="1" id="KW-0812">Transmembrane</keyword>
<protein>
    <submittedName>
        <fullName evidence="2">Uncharacterized protein</fullName>
    </submittedName>
</protein>
<feature type="transmembrane region" description="Helical" evidence="1">
    <location>
        <begin position="72"/>
        <end position="94"/>
    </location>
</feature>
<proteinExistence type="predicted"/>
<sequence>MTNLFSLRQKILLAIITLNLISTWLHYTDNALFLSRYPGPEWFTSVGVISVVIVMTPVGLLGYWLYTKGMFWLAYLSLGLYSITSISSPGHYLFPMLAPMSLKMHCLIWLDGVTGLLLIGFLLWSGVVLKEWRSTSNCHLNL</sequence>
<dbReference type="RefSeq" id="WP_191758545.1">
    <property type="nucleotide sequence ID" value="NZ_VJXY01000016.1"/>
</dbReference>
<evidence type="ECO:0000256" key="1">
    <source>
        <dbReference type="SAM" id="Phobius"/>
    </source>
</evidence>
<evidence type="ECO:0000313" key="2">
    <source>
        <dbReference type="EMBL" id="MBD6617326.1"/>
    </source>
</evidence>
<feature type="transmembrane region" description="Helical" evidence="1">
    <location>
        <begin position="12"/>
        <end position="34"/>
    </location>
</feature>
<keyword evidence="3" id="KW-1185">Reference proteome</keyword>
<dbReference type="Proteomes" id="UP001165986">
    <property type="component" value="Unassembled WGS sequence"/>
</dbReference>